<dbReference type="Proteomes" id="UP000198211">
    <property type="component" value="Unassembled WGS sequence"/>
</dbReference>
<protein>
    <submittedName>
        <fullName evidence="1">Uncharacterized protein</fullName>
    </submittedName>
</protein>
<dbReference type="AlphaFoldDB" id="A0A225WWZ1"/>
<keyword evidence="2" id="KW-1185">Reference proteome</keyword>
<name>A0A225WWZ1_9STRA</name>
<organism evidence="1 2">
    <name type="scientific">Phytophthora megakarya</name>
    <dbReference type="NCBI Taxonomy" id="4795"/>
    <lineage>
        <taxon>Eukaryota</taxon>
        <taxon>Sar</taxon>
        <taxon>Stramenopiles</taxon>
        <taxon>Oomycota</taxon>
        <taxon>Peronosporomycetes</taxon>
        <taxon>Peronosporales</taxon>
        <taxon>Peronosporaceae</taxon>
        <taxon>Phytophthora</taxon>
    </lineage>
</organism>
<sequence>MEKVWHMHKSDCDKLVEARNALQEQEGVPGSGVPCQIDGEVLMNFNRRSLDVYEKHGVKEPPGRGSKMDVDKKLAFFLDVLKVHDSSAPENKDLPPAGKMFLNRRYNNAYRHAADTFTASEIAQLNALMRSNHVGVSNR</sequence>
<evidence type="ECO:0000313" key="1">
    <source>
        <dbReference type="EMBL" id="OWZ21579.1"/>
    </source>
</evidence>
<dbReference type="EMBL" id="NBNE01000209">
    <property type="protein sequence ID" value="OWZ21579.1"/>
    <property type="molecule type" value="Genomic_DNA"/>
</dbReference>
<accession>A0A225WWZ1</accession>
<dbReference type="OrthoDB" id="119374at2759"/>
<proteinExistence type="predicted"/>
<reference evidence="2" key="1">
    <citation type="submission" date="2017-03" db="EMBL/GenBank/DDBJ databases">
        <title>Phytopthora megakarya and P. palmivora, two closely related causual agents of cacao black pod achieved similar genome size and gene model numbers by different mechanisms.</title>
        <authorList>
            <person name="Ali S."/>
            <person name="Shao J."/>
            <person name="Larry D.J."/>
            <person name="Kronmiller B."/>
            <person name="Shen D."/>
            <person name="Strem M.D."/>
            <person name="Melnick R.L."/>
            <person name="Guiltinan M.J."/>
            <person name="Tyler B.M."/>
            <person name="Meinhardt L.W."/>
            <person name="Bailey B.A."/>
        </authorList>
    </citation>
    <scope>NUCLEOTIDE SEQUENCE [LARGE SCALE GENOMIC DNA]</scope>
    <source>
        <strain evidence="2">zdho120</strain>
    </source>
</reference>
<evidence type="ECO:0000313" key="2">
    <source>
        <dbReference type="Proteomes" id="UP000198211"/>
    </source>
</evidence>
<comment type="caution">
    <text evidence="1">The sequence shown here is derived from an EMBL/GenBank/DDBJ whole genome shotgun (WGS) entry which is preliminary data.</text>
</comment>
<gene>
    <name evidence="1" type="ORF">PHMEG_0003844</name>
</gene>